<dbReference type="Pfam" id="PF04101">
    <property type="entry name" value="Glyco_tran_28_C"/>
    <property type="match status" value="1"/>
</dbReference>
<feature type="domain" description="Diacylglycerol glucosyltransferase N-terminal" evidence="6">
    <location>
        <begin position="15"/>
        <end position="181"/>
    </location>
</feature>
<dbReference type="Pfam" id="PF06925">
    <property type="entry name" value="MGDG_synth"/>
    <property type="match status" value="1"/>
</dbReference>
<dbReference type="EMBL" id="CP001997">
    <property type="protein sequence ID" value="ADE56200.1"/>
    <property type="molecule type" value="Genomic_DNA"/>
</dbReference>
<dbReference type="AlphaFoldDB" id="D5ECB8"/>
<evidence type="ECO:0000313" key="8">
    <source>
        <dbReference type="Proteomes" id="UP000002366"/>
    </source>
</evidence>
<organism evidence="7 8">
    <name type="scientific">Aminobacterium colombiense (strain DSM 12261 / ALA-1)</name>
    <dbReference type="NCBI Taxonomy" id="572547"/>
    <lineage>
        <taxon>Bacteria</taxon>
        <taxon>Thermotogati</taxon>
        <taxon>Synergistota</taxon>
        <taxon>Synergistia</taxon>
        <taxon>Synergistales</taxon>
        <taxon>Aminobacteriaceae</taxon>
        <taxon>Aminobacterium</taxon>
    </lineage>
</organism>
<dbReference type="Proteomes" id="UP000002366">
    <property type="component" value="Chromosome"/>
</dbReference>
<dbReference type="GO" id="GO:0016020">
    <property type="term" value="C:membrane"/>
    <property type="evidence" value="ECO:0007669"/>
    <property type="project" value="UniProtKB-SubCell"/>
</dbReference>
<dbReference type="PANTHER" id="PTHR43025">
    <property type="entry name" value="MONOGALACTOSYLDIACYLGLYCEROL SYNTHASE"/>
    <property type="match status" value="1"/>
</dbReference>
<sequence length="374" mass="41924">MRPVHLVYVSAGSGHRIAARAIQEELDSRRIPNVIMDLLDFSSDLFKWSYSDVYAFVSEHAHLACKVMYELTDQDREESAALRLLEKINMENVKKFMRYLAENQPDVCVGTHFFPLSVLSYMKEQGFYKGKIYGVVTDYGLHRMWVSPHVDAYFVGGAPVKKDLVEAGISNDKVLISGIPVLRKYAESYSRYTEEKPLKTPFSLLFVASSVPNSIVLDILEGLIETGINLSLTIIAGRNEDLIDQLEGVDIPHRIDFKVLGFVDNLNDYMEEADLMITKPGGLTVSEALCVGVPMIMINPIPKQEINNARYLEANGAGIWARSATDAVHHVRGLYTSFERLKKIRGAARKLAHPHSAQVIADKVLLSLNKHSML</sequence>
<dbReference type="Gene3D" id="3.40.50.2000">
    <property type="entry name" value="Glycogen Phosphorylase B"/>
    <property type="match status" value="1"/>
</dbReference>
<evidence type="ECO:0000259" key="5">
    <source>
        <dbReference type="Pfam" id="PF04101"/>
    </source>
</evidence>
<name>D5ECB8_AMICL</name>
<evidence type="ECO:0000313" key="7">
    <source>
        <dbReference type="EMBL" id="ADE56200.1"/>
    </source>
</evidence>
<dbReference type="CAZy" id="GT28">
    <property type="family name" value="Glycosyltransferase Family 28"/>
</dbReference>
<dbReference type="SUPFAM" id="SSF53756">
    <property type="entry name" value="UDP-Glycosyltransferase/glycogen phosphorylase"/>
    <property type="match status" value="1"/>
</dbReference>
<dbReference type="HOGENOM" id="CLU_028367_0_1_0"/>
<accession>D5ECB8</accession>
<keyword evidence="3" id="KW-0328">Glycosyltransferase</keyword>
<reference evidence="7 8" key="1">
    <citation type="journal article" date="2010" name="Stand. Genomic Sci.">
        <title>Complete genome sequence of Aminobacterium colombiense type strain (ALA-1).</title>
        <authorList>
            <person name="Chertkov O."/>
            <person name="Sikorski J."/>
            <person name="Brambilla E."/>
            <person name="Lapidus A."/>
            <person name="Copeland A."/>
            <person name="Glavina Del Rio T."/>
            <person name="Nolan M."/>
            <person name="Lucas S."/>
            <person name="Tice H."/>
            <person name="Cheng J.F."/>
            <person name="Han C."/>
            <person name="Detter J.C."/>
            <person name="Bruce D."/>
            <person name="Tapia R."/>
            <person name="Goodwin L."/>
            <person name="Pitluck S."/>
            <person name="Liolios K."/>
            <person name="Ivanova N."/>
            <person name="Mavromatis K."/>
            <person name="Ovchinnikova G."/>
            <person name="Pati A."/>
            <person name="Chen A."/>
            <person name="Palaniappan K."/>
            <person name="Land M."/>
            <person name="Hauser L."/>
            <person name="Chang Y.J."/>
            <person name="Jeffries C.D."/>
            <person name="Spring S."/>
            <person name="Rohde M."/>
            <person name="Goker M."/>
            <person name="Bristow J."/>
            <person name="Eisen J.A."/>
            <person name="Markowitz V."/>
            <person name="Hugenholtz P."/>
            <person name="Kyrpides N.C."/>
            <person name="Klenk H.P."/>
        </authorList>
    </citation>
    <scope>NUCLEOTIDE SEQUENCE [LARGE SCALE GENOMIC DNA]</scope>
    <source>
        <strain evidence="8">DSM 12261 / ALA-1</strain>
    </source>
</reference>
<keyword evidence="8" id="KW-1185">Reference proteome</keyword>
<dbReference type="InterPro" id="IPR050519">
    <property type="entry name" value="Glycosyltransf_28_UgtP"/>
</dbReference>
<dbReference type="KEGG" id="aco:Amico_0052"/>
<feature type="domain" description="Glycosyl transferase family 28 C-terminal" evidence="5">
    <location>
        <begin position="213"/>
        <end position="322"/>
    </location>
</feature>
<evidence type="ECO:0000259" key="6">
    <source>
        <dbReference type="Pfam" id="PF06925"/>
    </source>
</evidence>
<comment type="subcellular location">
    <subcellularLocation>
        <location evidence="1">Membrane</location>
    </subcellularLocation>
</comment>
<dbReference type="RefSeq" id="WP_013047466.1">
    <property type="nucleotide sequence ID" value="NC_014011.1"/>
</dbReference>
<proteinExistence type="inferred from homology"/>
<evidence type="ECO:0000256" key="3">
    <source>
        <dbReference type="ARBA" id="ARBA00022676"/>
    </source>
</evidence>
<dbReference type="eggNOG" id="COG0707">
    <property type="taxonomic scope" value="Bacteria"/>
</dbReference>
<evidence type="ECO:0000256" key="4">
    <source>
        <dbReference type="ARBA" id="ARBA00022679"/>
    </source>
</evidence>
<dbReference type="GO" id="GO:0009247">
    <property type="term" value="P:glycolipid biosynthetic process"/>
    <property type="evidence" value="ECO:0007669"/>
    <property type="project" value="InterPro"/>
</dbReference>
<dbReference type="STRING" id="572547.Amico_0052"/>
<dbReference type="InterPro" id="IPR007235">
    <property type="entry name" value="Glyco_trans_28_C"/>
</dbReference>
<dbReference type="GO" id="GO:0016758">
    <property type="term" value="F:hexosyltransferase activity"/>
    <property type="evidence" value="ECO:0007669"/>
    <property type="project" value="InterPro"/>
</dbReference>
<dbReference type="InterPro" id="IPR009695">
    <property type="entry name" value="Diacylglyc_glucosyltr_N"/>
</dbReference>
<protein>
    <submittedName>
        <fullName evidence="7">Monogalactosyldiacylglycerol synthase</fullName>
    </submittedName>
</protein>
<gene>
    <name evidence="7" type="ordered locus">Amico_0052</name>
</gene>
<comment type="similarity">
    <text evidence="2">Belongs to the glycosyltransferase 28 family.</text>
</comment>
<evidence type="ECO:0000256" key="2">
    <source>
        <dbReference type="ARBA" id="ARBA00006962"/>
    </source>
</evidence>
<keyword evidence="4" id="KW-0808">Transferase</keyword>
<evidence type="ECO:0000256" key="1">
    <source>
        <dbReference type="ARBA" id="ARBA00004370"/>
    </source>
</evidence>
<dbReference type="PANTHER" id="PTHR43025:SF3">
    <property type="entry name" value="MONOGALACTOSYLDIACYLGLYCEROL SYNTHASE 1, CHLOROPLASTIC"/>
    <property type="match status" value="1"/>
</dbReference>